<feature type="transmembrane region" description="Helical" evidence="9">
    <location>
        <begin position="605"/>
        <end position="629"/>
    </location>
</feature>
<evidence type="ECO:0000256" key="9">
    <source>
        <dbReference type="SAM" id="Phobius"/>
    </source>
</evidence>
<dbReference type="InterPro" id="IPR001320">
    <property type="entry name" value="Iontro_rcpt_C"/>
</dbReference>
<comment type="caution">
    <text evidence="11">The sequence shown here is derived from an EMBL/GenBank/DDBJ whole genome shotgun (WGS) entry which is preliminary data.</text>
</comment>
<keyword evidence="5 9" id="KW-1133">Transmembrane helix</keyword>
<gene>
    <name evidence="11" type="ORF">NQ317_017935</name>
</gene>
<evidence type="ECO:0000313" key="12">
    <source>
        <dbReference type="Proteomes" id="UP001162164"/>
    </source>
</evidence>
<keyword evidence="12" id="KW-1185">Reference proteome</keyword>
<evidence type="ECO:0000256" key="3">
    <source>
        <dbReference type="ARBA" id="ARBA00022475"/>
    </source>
</evidence>
<sequence>MLTIVLGKHDRRALQKSHEKPQWLKWSEIFLGKGNIDQQTNLVELLRQVVYDYLSDCSIIIMYDPFTEESDSLLLTKLFSRLTVPYINVQITKDYKKKLNETSSKQATCTSYLLFMQDVMRSKDVLGEQNNNKVIIVARSSQWRVAEFLSNKESHYISNLLIITKSARYMPPGEEPPYILYTHTLYVDALGSSKPSILTSWVNGSFTTKTNLFPKKMASGFSGHRFTISVALQQPFVIYTGKDESGDNVFEGIEIRLLETLAKYYNFSTDFKEAPDADILGAGEAVITMIEKSKSNLGIGGLYVTADKIDRADMSAMHSQDCAAFISLTSTALPRYRAILGPFRWTVWLALAVIYLLGIFPLSFSDKHTLRPLLSNPEEIENIASWSKSEKVTTRLLIGFYWLFTIIITASYTGSIIAFITLPVYPSVVDTVKQLLSEGYLIGTLDKGGWPSMFTNSSDPHTEKLFKHLDLVPDVESGIRNTTSYKSFFRKYAFLSSRAQLDYIVRTSFTSTNKRQLLHISAECFAPFGVGMAFPKNSIYSKIFNEGIAYATQGGLLLKFKGDVEWELLRTASGKLLAADSKGGGGIKALSYEDRALNLDDTQGMFLLLGAGFLIGGASLISEILGGCYRCLKTKKRRNSSSSIESNPRSHEGQTPREKLNSIQYYKTYRRFGSIVDLEQNYDIEVTKNNINCVVHEDASVRRVL</sequence>
<feature type="transmembrane region" description="Helical" evidence="9">
    <location>
        <begin position="396"/>
        <end position="425"/>
    </location>
</feature>
<evidence type="ECO:0000256" key="2">
    <source>
        <dbReference type="ARBA" id="ARBA00008685"/>
    </source>
</evidence>
<comment type="subcellular location">
    <subcellularLocation>
        <location evidence="1">Cell membrane</location>
        <topology evidence="1">Multi-pass membrane protein</topology>
    </subcellularLocation>
</comment>
<evidence type="ECO:0000313" key="11">
    <source>
        <dbReference type="EMBL" id="KAJ8980639.1"/>
    </source>
</evidence>
<reference evidence="11" key="1">
    <citation type="journal article" date="2023" name="Insect Mol. Biol.">
        <title>Genome sequencing provides insights into the evolution of gene families encoding plant cell wall-degrading enzymes in longhorned beetles.</title>
        <authorList>
            <person name="Shin N.R."/>
            <person name="Okamura Y."/>
            <person name="Kirsch R."/>
            <person name="Pauchet Y."/>
        </authorList>
    </citation>
    <scope>NUCLEOTIDE SEQUENCE</scope>
    <source>
        <strain evidence="11">MMC_N1</strain>
    </source>
</reference>
<feature type="transmembrane region" description="Helical" evidence="9">
    <location>
        <begin position="345"/>
        <end position="364"/>
    </location>
</feature>
<organism evidence="11 12">
    <name type="scientific">Molorchus minor</name>
    <dbReference type="NCBI Taxonomy" id="1323400"/>
    <lineage>
        <taxon>Eukaryota</taxon>
        <taxon>Metazoa</taxon>
        <taxon>Ecdysozoa</taxon>
        <taxon>Arthropoda</taxon>
        <taxon>Hexapoda</taxon>
        <taxon>Insecta</taxon>
        <taxon>Pterygota</taxon>
        <taxon>Neoptera</taxon>
        <taxon>Endopterygota</taxon>
        <taxon>Coleoptera</taxon>
        <taxon>Polyphaga</taxon>
        <taxon>Cucujiformia</taxon>
        <taxon>Chrysomeloidea</taxon>
        <taxon>Cerambycidae</taxon>
        <taxon>Lamiinae</taxon>
        <taxon>Monochamini</taxon>
        <taxon>Molorchus</taxon>
    </lineage>
</organism>
<feature type="domain" description="Ionotropic glutamate receptor C-terminal" evidence="10">
    <location>
        <begin position="389"/>
        <end position="613"/>
    </location>
</feature>
<dbReference type="EMBL" id="JAPWTJ010000247">
    <property type="protein sequence ID" value="KAJ8980639.1"/>
    <property type="molecule type" value="Genomic_DNA"/>
</dbReference>
<keyword evidence="8" id="KW-0325">Glycoprotein</keyword>
<name>A0ABQ9JRY4_9CUCU</name>
<keyword evidence="4 9" id="KW-0812">Transmembrane</keyword>
<evidence type="ECO:0000256" key="1">
    <source>
        <dbReference type="ARBA" id="ARBA00004651"/>
    </source>
</evidence>
<evidence type="ECO:0000256" key="5">
    <source>
        <dbReference type="ARBA" id="ARBA00022989"/>
    </source>
</evidence>
<dbReference type="PANTHER" id="PTHR42643">
    <property type="entry name" value="IONOTROPIC RECEPTOR 20A-RELATED"/>
    <property type="match status" value="1"/>
</dbReference>
<evidence type="ECO:0000256" key="7">
    <source>
        <dbReference type="ARBA" id="ARBA00023170"/>
    </source>
</evidence>
<proteinExistence type="inferred from homology"/>
<keyword evidence="7" id="KW-0675">Receptor</keyword>
<accession>A0ABQ9JRY4</accession>
<dbReference type="Pfam" id="PF00060">
    <property type="entry name" value="Lig_chan"/>
    <property type="match status" value="1"/>
</dbReference>
<dbReference type="PANTHER" id="PTHR42643:SF24">
    <property type="entry name" value="IONOTROPIC RECEPTOR 60A"/>
    <property type="match status" value="1"/>
</dbReference>
<dbReference type="InterPro" id="IPR052192">
    <property type="entry name" value="Insect_Ionotropic_Sensory_Rcpt"/>
</dbReference>
<keyword evidence="3" id="KW-1003">Cell membrane</keyword>
<comment type="similarity">
    <text evidence="2">Belongs to the glutamate-gated ion channel (TC 1.A.10.1) family.</text>
</comment>
<evidence type="ECO:0000256" key="6">
    <source>
        <dbReference type="ARBA" id="ARBA00023136"/>
    </source>
</evidence>
<evidence type="ECO:0000256" key="8">
    <source>
        <dbReference type="ARBA" id="ARBA00023180"/>
    </source>
</evidence>
<protein>
    <recommendedName>
        <fullName evidence="10">Ionotropic glutamate receptor C-terminal domain-containing protein</fullName>
    </recommendedName>
</protein>
<dbReference type="Gene3D" id="1.10.287.70">
    <property type="match status" value="1"/>
</dbReference>
<dbReference type="Gene3D" id="3.40.190.10">
    <property type="entry name" value="Periplasmic binding protein-like II"/>
    <property type="match status" value="1"/>
</dbReference>
<dbReference type="Proteomes" id="UP001162164">
    <property type="component" value="Unassembled WGS sequence"/>
</dbReference>
<keyword evidence="6 9" id="KW-0472">Membrane</keyword>
<evidence type="ECO:0000256" key="4">
    <source>
        <dbReference type="ARBA" id="ARBA00022692"/>
    </source>
</evidence>
<evidence type="ECO:0000259" key="10">
    <source>
        <dbReference type="Pfam" id="PF00060"/>
    </source>
</evidence>
<dbReference type="SUPFAM" id="SSF53850">
    <property type="entry name" value="Periplasmic binding protein-like II"/>
    <property type="match status" value="1"/>
</dbReference>